<sequence>MTGEGIHRRGVVAMLLTRTVPARAATAAARWVKANMPNLSSRLQTRLMTGVEHMQ</sequence>
<gene>
    <name evidence="1" type="ORF">GGQ86_000680</name>
</gene>
<dbReference type="EMBL" id="JAVDPY010000001">
    <property type="protein sequence ID" value="MDR6332233.1"/>
    <property type="molecule type" value="Genomic_DNA"/>
</dbReference>
<keyword evidence="2" id="KW-1185">Reference proteome</keyword>
<comment type="caution">
    <text evidence="1">The sequence shown here is derived from an EMBL/GenBank/DDBJ whole genome shotgun (WGS) entry which is preliminary data.</text>
</comment>
<name>A0ABU1KBM3_XANFL</name>
<dbReference type="Proteomes" id="UP001245370">
    <property type="component" value="Unassembled WGS sequence"/>
</dbReference>
<protein>
    <submittedName>
        <fullName evidence="1">Uncharacterized protein</fullName>
    </submittedName>
</protein>
<proteinExistence type="predicted"/>
<evidence type="ECO:0000313" key="2">
    <source>
        <dbReference type="Proteomes" id="UP001245370"/>
    </source>
</evidence>
<reference evidence="1 2" key="1">
    <citation type="submission" date="2023-07" db="EMBL/GenBank/DDBJ databases">
        <title>Genomic Encyclopedia of Type Strains, Phase IV (KMG-IV): sequencing the most valuable type-strain genomes for metagenomic binning, comparative biology and taxonomic classification.</title>
        <authorList>
            <person name="Goeker M."/>
        </authorList>
    </citation>
    <scope>NUCLEOTIDE SEQUENCE [LARGE SCALE GENOMIC DNA]</scope>
    <source>
        <strain evidence="1 2">DSM 338</strain>
    </source>
</reference>
<organism evidence="1 2">
    <name type="scientific">Xanthobacter flavus</name>
    <dbReference type="NCBI Taxonomy" id="281"/>
    <lineage>
        <taxon>Bacteria</taxon>
        <taxon>Pseudomonadati</taxon>
        <taxon>Pseudomonadota</taxon>
        <taxon>Alphaproteobacteria</taxon>
        <taxon>Hyphomicrobiales</taxon>
        <taxon>Xanthobacteraceae</taxon>
        <taxon>Xanthobacter</taxon>
    </lineage>
</organism>
<accession>A0ABU1KBM3</accession>
<evidence type="ECO:0000313" key="1">
    <source>
        <dbReference type="EMBL" id="MDR6332233.1"/>
    </source>
</evidence>